<dbReference type="PROSITE" id="PS51257">
    <property type="entry name" value="PROKAR_LIPOPROTEIN"/>
    <property type="match status" value="1"/>
</dbReference>
<protein>
    <submittedName>
        <fullName evidence="2">Conjugal transfer protein</fullName>
    </submittedName>
</protein>
<organism evidence="2 3">
    <name type="scientific">Gallibacterium anatis 4895</name>
    <dbReference type="NCBI Taxonomy" id="1396510"/>
    <lineage>
        <taxon>Bacteria</taxon>
        <taxon>Pseudomonadati</taxon>
        <taxon>Pseudomonadota</taxon>
        <taxon>Gammaproteobacteria</taxon>
        <taxon>Pasteurellales</taxon>
        <taxon>Pasteurellaceae</taxon>
        <taxon>Gallibacterium</taxon>
    </lineage>
</organism>
<evidence type="ECO:0000313" key="2">
    <source>
        <dbReference type="EMBL" id="KGQ62491.1"/>
    </source>
</evidence>
<sequence length="134" mass="15193">MKRRQIFTALITFCVLSACSTSQKALLPTGDETMQAIWNKGGSGAQLQVYRDSNNRQLDPVNYIGFKEQRDYTRTAENEIKNLFPKLPNPDLIMYVYPHLSASGEPMPIPGYSTVIPFYSRIQYAQPGERTRGL</sequence>
<feature type="signal peptide" evidence="1">
    <location>
        <begin position="1"/>
        <end position="24"/>
    </location>
</feature>
<keyword evidence="1" id="KW-0732">Signal</keyword>
<feature type="chain" id="PRO_5001997551" evidence="1">
    <location>
        <begin position="25"/>
        <end position="134"/>
    </location>
</feature>
<dbReference type="AlphaFoldDB" id="A0A0A2ZZM3"/>
<dbReference type="InterPro" id="IPR022262">
    <property type="entry name" value="Lipoprot_put"/>
</dbReference>
<dbReference type="Proteomes" id="UP000030554">
    <property type="component" value="Unassembled WGS sequence"/>
</dbReference>
<name>A0A0A2ZZM3_9PAST</name>
<dbReference type="EMBL" id="JPJQ01000019">
    <property type="protein sequence ID" value="KGQ62491.1"/>
    <property type="molecule type" value="Genomic_DNA"/>
</dbReference>
<gene>
    <name evidence="2" type="ORF">IO48_04170</name>
</gene>
<proteinExistence type="predicted"/>
<dbReference type="NCBIfam" id="TIGR03751">
    <property type="entry name" value="conj_TIGR03751"/>
    <property type="match status" value="1"/>
</dbReference>
<accession>A0A0A2ZZM3</accession>
<evidence type="ECO:0000256" key="1">
    <source>
        <dbReference type="SAM" id="SignalP"/>
    </source>
</evidence>
<evidence type="ECO:0000313" key="3">
    <source>
        <dbReference type="Proteomes" id="UP000030554"/>
    </source>
</evidence>
<comment type="caution">
    <text evidence="2">The sequence shown here is derived from an EMBL/GenBank/DDBJ whole genome shotgun (WGS) entry which is preliminary data.</text>
</comment>
<dbReference type="RefSeq" id="WP_039163136.1">
    <property type="nucleotide sequence ID" value="NZ_JPJQ01000019.1"/>
</dbReference>
<reference evidence="2 3" key="1">
    <citation type="submission" date="2014-07" db="EMBL/GenBank/DDBJ databases">
        <title>Chaperone-usher fimbriae in a diverse selection of Gallibacterium genomes.</title>
        <authorList>
            <person name="Kudirkiene E."/>
            <person name="Bager R.J."/>
            <person name="Johnson T.J."/>
            <person name="Bojesen A.M."/>
        </authorList>
    </citation>
    <scope>NUCLEOTIDE SEQUENCE [LARGE SCALE GENOMIC DNA]</scope>
    <source>
        <strain evidence="2 3">4895</strain>
    </source>
</reference>